<dbReference type="EMBL" id="HBUF01331380">
    <property type="protein sequence ID" value="CAG6697019.1"/>
    <property type="molecule type" value="Transcribed_RNA"/>
</dbReference>
<dbReference type="InterPro" id="IPR010541">
    <property type="entry name" value="Prp3_C"/>
</dbReference>
<sequence length="662" mass="74831">MVSISKRDVDEFKSQLNVTVEHFLGFNEPSIVTVATNCLLSGYDLKETTKKLNSLLDSDKAEKLAEKIINFGNNFQSNLAQKVSKKRHHEDDVEPSKKPKISSSENGELPKPGGNPADLSQNQIKNMMANAQKMIEERKKALLALKANGPNAASTTVPPKVAPAAPVLPAPPKIPSLMSLGTVPPPNAPPSTTAEKDNATYEKAMKIAQLQAQIQTKLNAGIIKPLPPGLVGAKPAGTNDKPTPLILDSEGRTIDITGKQVQLTHVVPTLKANIRAKKREEFHEKLKEKPTEDLSESKFFDPRISAKPSVRNKRALKFHEPGKFQQLAEQLRVKAQLAKLQADISKNARKTGISSATKLALIAPRIEDDQDEIPEVEWWDMVIMNQESYDVENNVKKSTITNLVEHPIQIKPTCDMAKPVYMPVFLTDKERKKLRRQNRREAWKEEQEKIRLGLEPPPEPKLRISNLMRVLGTEAVQDPTKMEAHVRAQMAKRQKDHEEANASRKLTVEQKRDKKIRKIKEDTSLEVYVAVYRVDDFTNPSKKFKVETNCNQLFMTGAVVMYKDCNVIVVEGGPKQQSKFKRLMTHRIKWEEDMIKSKDGTETPNKCVLVWEGTKKERSFGEMKFKVCVTEVLAREQFKKRNVEQYWDLCYSKTVLDNVNEK</sequence>
<organism evidence="8">
    <name type="scientific">Cacopsylla melanoneura</name>
    <dbReference type="NCBI Taxonomy" id="428564"/>
    <lineage>
        <taxon>Eukaryota</taxon>
        <taxon>Metazoa</taxon>
        <taxon>Ecdysozoa</taxon>
        <taxon>Arthropoda</taxon>
        <taxon>Hexapoda</taxon>
        <taxon>Insecta</taxon>
        <taxon>Pterygota</taxon>
        <taxon>Neoptera</taxon>
        <taxon>Paraneoptera</taxon>
        <taxon>Hemiptera</taxon>
        <taxon>Sternorrhyncha</taxon>
        <taxon>Psylloidea</taxon>
        <taxon>Psyllidae</taxon>
        <taxon>Psyllinae</taxon>
        <taxon>Cacopsylla</taxon>
    </lineage>
</organism>
<dbReference type="EMBL" id="HBUF01666813">
    <property type="protein sequence ID" value="CAG6789766.1"/>
    <property type="molecule type" value="Transcribed_RNA"/>
</dbReference>
<dbReference type="EMBL" id="HBUF01666815">
    <property type="protein sequence ID" value="CAG6789780.1"/>
    <property type="molecule type" value="Transcribed_RNA"/>
</dbReference>
<keyword evidence="2" id="KW-0507">mRNA processing</keyword>
<dbReference type="AlphaFoldDB" id="A0A8D8M182"/>
<dbReference type="InterPro" id="IPR027104">
    <property type="entry name" value="Prp3"/>
</dbReference>
<dbReference type="PANTHER" id="PTHR14212">
    <property type="entry name" value="U4/U6-ASSOCIATED RNA SPLICING FACTOR-RELATED"/>
    <property type="match status" value="1"/>
</dbReference>
<protein>
    <submittedName>
        <fullName evidence="8">U4/U6 small nuclear ribonucleoprotein Prp3</fullName>
    </submittedName>
</protein>
<dbReference type="EMBL" id="HBUF01340979">
    <property type="protein sequence ID" value="CAG6703381.1"/>
    <property type="molecule type" value="Transcribed_RNA"/>
</dbReference>
<reference evidence="8" key="1">
    <citation type="submission" date="2021-05" db="EMBL/GenBank/DDBJ databases">
        <authorList>
            <person name="Alioto T."/>
            <person name="Alioto T."/>
            <person name="Gomez Garrido J."/>
        </authorList>
    </citation>
    <scope>NUCLEOTIDE SEQUENCE</scope>
</reference>
<dbReference type="EMBL" id="HBUF01331378">
    <property type="protein sequence ID" value="CAG6697017.1"/>
    <property type="molecule type" value="Transcribed_RNA"/>
</dbReference>
<dbReference type="EMBL" id="HBUF01340980">
    <property type="protein sequence ID" value="CAG6703386.1"/>
    <property type="molecule type" value="Transcribed_RNA"/>
</dbReference>
<comment type="subcellular location">
    <subcellularLocation>
        <location evidence="1">Nucleus</location>
    </subcellularLocation>
</comment>
<dbReference type="PANTHER" id="PTHR14212:SF0">
    <property type="entry name" value="U4_U6 SMALL NUCLEAR RIBONUCLEOPROTEIN PRP3"/>
    <property type="match status" value="1"/>
</dbReference>
<dbReference type="EMBL" id="HBUF01666816">
    <property type="protein sequence ID" value="CAG6789787.1"/>
    <property type="molecule type" value="Transcribed_RNA"/>
</dbReference>
<evidence type="ECO:0000313" key="8">
    <source>
        <dbReference type="EMBL" id="CAG6618761.1"/>
    </source>
</evidence>
<dbReference type="EMBL" id="HBUF01331379">
    <property type="protein sequence ID" value="CAG6697018.1"/>
    <property type="molecule type" value="Transcribed_RNA"/>
</dbReference>
<evidence type="ECO:0000259" key="7">
    <source>
        <dbReference type="Pfam" id="PF08572"/>
    </source>
</evidence>
<evidence type="ECO:0000256" key="2">
    <source>
        <dbReference type="ARBA" id="ARBA00022664"/>
    </source>
</evidence>
<dbReference type="EMBL" id="HBUF01340976">
    <property type="protein sequence ID" value="CAG6703368.1"/>
    <property type="molecule type" value="Transcribed_RNA"/>
</dbReference>
<keyword evidence="8" id="KW-0687">Ribonucleoprotein</keyword>
<evidence type="ECO:0000256" key="5">
    <source>
        <dbReference type="SAM" id="MobiDB-lite"/>
    </source>
</evidence>
<dbReference type="EMBL" id="HBUF01666817">
    <property type="protein sequence ID" value="CAG6789794.1"/>
    <property type="molecule type" value="Transcribed_RNA"/>
</dbReference>
<feature type="domain" description="Pre-mRNA-splicing factor 3" evidence="7">
    <location>
        <begin position="298"/>
        <end position="507"/>
    </location>
</feature>
<name>A0A8D8M182_9HEMI</name>
<evidence type="ECO:0000256" key="1">
    <source>
        <dbReference type="ARBA" id="ARBA00004123"/>
    </source>
</evidence>
<proteinExistence type="predicted"/>
<keyword evidence="4" id="KW-0539">Nucleus</keyword>
<accession>A0A8D8M182</accession>
<dbReference type="Gene3D" id="1.20.1390.10">
    <property type="entry name" value="PWI domain"/>
    <property type="match status" value="1"/>
</dbReference>
<dbReference type="EMBL" id="HBUF01340978">
    <property type="protein sequence ID" value="CAG6703377.1"/>
    <property type="molecule type" value="Transcribed_RNA"/>
</dbReference>
<keyword evidence="3" id="KW-0508">mRNA splicing</keyword>
<dbReference type="Pfam" id="PF08572">
    <property type="entry name" value="PRP3"/>
    <property type="match status" value="1"/>
</dbReference>
<dbReference type="GO" id="GO:0000398">
    <property type="term" value="P:mRNA splicing, via spliceosome"/>
    <property type="evidence" value="ECO:0007669"/>
    <property type="project" value="InterPro"/>
</dbReference>
<dbReference type="EMBL" id="HBUF01043749">
    <property type="protein sequence ID" value="CAG6618761.1"/>
    <property type="molecule type" value="Transcribed_RNA"/>
</dbReference>
<feature type="region of interest" description="Disordered" evidence="5">
    <location>
        <begin position="80"/>
        <end position="120"/>
    </location>
</feature>
<dbReference type="InterPro" id="IPR013881">
    <property type="entry name" value="Pre-mRNA_splic_Prp3_dom"/>
</dbReference>
<evidence type="ECO:0000256" key="3">
    <source>
        <dbReference type="ARBA" id="ARBA00023187"/>
    </source>
</evidence>
<dbReference type="EMBL" id="HBUF01666814">
    <property type="protein sequence ID" value="CAG6789773.1"/>
    <property type="molecule type" value="Transcribed_RNA"/>
</dbReference>
<dbReference type="CDD" id="cd24162">
    <property type="entry name" value="Prp3_C"/>
    <property type="match status" value="1"/>
</dbReference>
<dbReference type="Pfam" id="PF06544">
    <property type="entry name" value="Prp3_C"/>
    <property type="match status" value="1"/>
</dbReference>
<evidence type="ECO:0000256" key="4">
    <source>
        <dbReference type="ARBA" id="ARBA00023242"/>
    </source>
</evidence>
<evidence type="ECO:0000259" key="6">
    <source>
        <dbReference type="Pfam" id="PF06544"/>
    </source>
</evidence>
<dbReference type="GO" id="GO:0046540">
    <property type="term" value="C:U4/U6 x U5 tri-snRNP complex"/>
    <property type="evidence" value="ECO:0007669"/>
    <property type="project" value="InterPro"/>
</dbReference>
<feature type="domain" description="Small nuclear ribonucleoprotein Prp3 C-terminal" evidence="6">
    <location>
        <begin position="530"/>
        <end position="649"/>
    </location>
</feature>